<evidence type="ECO:0000259" key="11">
    <source>
        <dbReference type="Pfam" id="PF03893"/>
    </source>
</evidence>
<evidence type="ECO:0000256" key="9">
    <source>
        <dbReference type="SAM" id="SignalP"/>
    </source>
</evidence>
<dbReference type="AlphaFoldDB" id="A0A5M9MFU4"/>
<dbReference type="EC" id="3.1.1.73" evidence="1"/>
<evidence type="ECO:0000256" key="1">
    <source>
        <dbReference type="ARBA" id="ARBA00013091"/>
    </source>
</evidence>
<reference evidence="12 13" key="1">
    <citation type="submission" date="2019-08" db="EMBL/GenBank/DDBJ databases">
        <title>The genome sequence of a newly discovered highly antifungal drug resistant Aspergillus species, Aspergillus tanneri NIH 1004.</title>
        <authorList>
            <person name="Mounaud S."/>
            <person name="Singh I."/>
            <person name="Joardar V."/>
            <person name="Pakala S."/>
            <person name="Pakala S."/>
            <person name="Venepally P."/>
            <person name="Chung J.K."/>
            <person name="Losada L."/>
            <person name="Nierman W.C."/>
        </authorList>
    </citation>
    <scope>NUCLEOTIDE SEQUENCE [LARGE SCALE GENOMIC DNA]</scope>
    <source>
        <strain evidence="12 13">NIH1004</strain>
    </source>
</reference>
<keyword evidence="4 9" id="KW-0732">Signal</keyword>
<evidence type="ECO:0000256" key="6">
    <source>
        <dbReference type="ARBA" id="ARBA00034075"/>
    </source>
</evidence>
<dbReference type="Pfam" id="PF03893">
    <property type="entry name" value="Lipase3_N"/>
    <property type="match status" value="1"/>
</dbReference>
<keyword evidence="3" id="KW-0119">Carbohydrate metabolism</keyword>
<evidence type="ECO:0000256" key="7">
    <source>
        <dbReference type="ARBA" id="ARBA00037991"/>
    </source>
</evidence>
<accession>A0A5M9MFU4</accession>
<gene>
    <name evidence="12" type="ORF">ATNIH1004_007263</name>
</gene>
<dbReference type="GO" id="GO:0045493">
    <property type="term" value="P:xylan catabolic process"/>
    <property type="evidence" value="ECO:0007669"/>
    <property type="project" value="UniProtKB-KW"/>
</dbReference>
<name>A0A5M9MFU4_9EURO</name>
<evidence type="ECO:0000313" key="12">
    <source>
        <dbReference type="EMBL" id="KAA8645842.1"/>
    </source>
</evidence>
<keyword evidence="3" id="KW-0858">Xylan degradation</keyword>
<dbReference type="InterPro" id="IPR029058">
    <property type="entry name" value="AB_hydrolase_fold"/>
</dbReference>
<dbReference type="EMBL" id="QUQM01000007">
    <property type="protein sequence ID" value="KAA8645842.1"/>
    <property type="molecule type" value="Genomic_DNA"/>
</dbReference>
<dbReference type="Gene3D" id="3.40.50.1820">
    <property type="entry name" value="alpha/beta hydrolase"/>
    <property type="match status" value="1"/>
</dbReference>
<dbReference type="InterPro" id="IPR005592">
    <property type="entry name" value="Mono/diacylglycerol_lipase_N"/>
</dbReference>
<sequence>MFLLVLLLEVIFSSLGTASPVLNRRDIPSSLLEQFNRFSQYAAAANCKANHNESSPGLPVYCDPGNCPLVKEADTEIVEGFWGVEPGDTTGYLALDRTNKLVLLVFRGTVSNENGETDMKFKHVDASDMCAGCKAHEGFWGAINSALEKLASKIEDTLKANPGFSFVVAGHSLGGALATLGGTTLRNKGHTLDMYTFGAPSVGNYALAKYITDQNSGKNYRITHTDDEVPKVLYRASREWLLHLIVPEYSQSSPEYWITSENDVDPTESDIKLIEEINNEEGNLGQGGISLDAHGWYLGSMSLFSFTIALLVAFAASRTFAETVDENILAENNEGTSLHASLISLSTAKVSLTGATSVNVVEGHAVATRSVHAATTAGVATVLAFPTSTLMTTRLSLLALESMQRTMKLDSPEDALAASTVLRAGIAVRTVEGAASTIRILCALPREALLRTGGTIIPGSSTIPDPVTEAGTAMIIDDGHQGRPGAEDQRTETVTEKATARLDTIAGVEATTAAAVVARDEVAIPDKRVEKS</sequence>
<keyword evidence="5" id="KW-0378">Hydrolase</keyword>
<evidence type="ECO:0000256" key="3">
    <source>
        <dbReference type="ARBA" id="ARBA00022651"/>
    </source>
</evidence>
<dbReference type="Proteomes" id="UP000324241">
    <property type="component" value="Unassembled WGS sequence"/>
</dbReference>
<comment type="similarity">
    <text evidence="7">Belongs to the AB hydrolase superfamily. FaeA family.</text>
</comment>
<dbReference type="GeneID" id="54329965"/>
<proteinExistence type="inferred from homology"/>
<dbReference type="VEuPathDB" id="FungiDB:EYZ11_010011"/>
<feature type="chain" id="PRO_5024339821" description="feruloyl esterase" evidence="9">
    <location>
        <begin position="19"/>
        <end position="532"/>
    </location>
</feature>
<comment type="caution">
    <text evidence="12">The sequence shown here is derived from an EMBL/GenBank/DDBJ whole genome shotgun (WGS) entry which is preliminary data.</text>
</comment>
<keyword evidence="2" id="KW-0719">Serine esterase</keyword>
<evidence type="ECO:0000256" key="8">
    <source>
        <dbReference type="ARBA" id="ARBA00041313"/>
    </source>
</evidence>
<dbReference type="InterPro" id="IPR051299">
    <property type="entry name" value="AB_hydrolase_lip/est"/>
</dbReference>
<feature type="domain" description="Fungal lipase-type" evidence="10">
    <location>
        <begin position="104"/>
        <end position="233"/>
    </location>
</feature>
<dbReference type="GO" id="GO:0030600">
    <property type="term" value="F:feruloyl esterase activity"/>
    <property type="evidence" value="ECO:0007669"/>
    <property type="project" value="UniProtKB-EC"/>
</dbReference>
<dbReference type="SUPFAM" id="SSF53474">
    <property type="entry name" value="alpha/beta-Hydrolases"/>
    <property type="match status" value="1"/>
</dbReference>
<dbReference type="PANTHER" id="PTHR46640">
    <property type="entry name" value="TRIACYLGLYCEROL LIPASE, PUTATIVE (AFU_ORTHOLOGUE AFUA_6G06510)-RELATED"/>
    <property type="match status" value="1"/>
</dbReference>
<dbReference type="CDD" id="cd00519">
    <property type="entry name" value="Lipase_3"/>
    <property type="match status" value="1"/>
</dbReference>
<dbReference type="RefSeq" id="XP_033425203.1">
    <property type="nucleotide sequence ID" value="XM_033571888.1"/>
</dbReference>
<evidence type="ECO:0000313" key="13">
    <source>
        <dbReference type="Proteomes" id="UP000324241"/>
    </source>
</evidence>
<comment type="catalytic activity">
    <reaction evidence="6">
        <text>feruloyl-polysaccharide + H2O = ferulate + polysaccharide.</text>
        <dbReference type="EC" id="3.1.1.73"/>
    </reaction>
</comment>
<dbReference type="Pfam" id="PF01764">
    <property type="entry name" value="Lipase_3"/>
    <property type="match status" value="1"/>
</dbReference>
<evidence type="ECO:0000256" key="4">
    <source>
        <dbReference type="ARBA" id="ARBA00022729"/>
    </source>
</evidence>
<evidence type="ECO:0000256" key="5">
    <source>
        <dbReference type="ARBA" id="ARBA00022801"/>
    </source>
</evidence>
<evidence type="ECO:0000256" key="2">
    <source>
        <dbReference type="ARBA" id="ARBA00022487"/>
    </source>
</evidence>
<dbReference type="OrthoDB" id="426718at2759"/>
<feature type="domain" description="Mono-/di-acylglycerol lipase N-terminal" evidence="11">
    <location>
        <begin position="22"/>
        <end position="77"/>
    </location>
</feature>
<protein>
    <recommendedName>
        <fullName evidence="1">feruloyl esterase</fullName>
        <ecNumber evidence="1">3.1.1.73</ecNumber>
    </recommendedName>
    <alternativeName>
        <fullName evidence="8">Ferulic acid esterase A</fullName>
    </alternativeName>
</protein>
<dbReference type="PANTHER" id="PTHR46640:SF1">
    <property type="entry name" value="FUNGAL LIPASE-LIKE DOMAIN-CONTAINING PROTEIN-RELATED"/>
    <property type="match status" value="1"/>
</dbReference>
<dbReference type="InterPro" id="IPR002921">
    <property type="entry name" value="Fungal_lipase-type"/>
</dbReference>
<organism evidence="12 13">
    <name type="scientific">Aspergillus tanneri</name>
    <dbReference type="NCBI Taxonomy" id="1220188"/>
    <lineage>
        <taxon>Eukaryota</taxon>
        <taxon>Fungi</taxon>
        <taxon>Dikarya</taxon>
        <taxon>Ascomycota</taxon>
        <taxon>Pezizomycotina</taxon>
        <taxon>Eurotiomycetes</taxon>
        <taxon>Eurotiomycetidae</taxon>
        <taxon>Eurotiales</taxon>
        <taxon>Aspergillaceae</taxon>
        <taxon>Aspergillus</taxon>
        <taxon>Aspergillus subgen. Circumdati</taxon>
    </lineage>
</organism>
<evidence type="ECO:0000259" key="10">
    <source>
        <dbReference type="Pfam" id="PF01764"/>
    </source>
</evidence>
<keyword evidence="3" id="KW-0624">Polysaccharide degradation</keyword>
<feature type="signal peptide" evidence="9">
    <location>
        <begin position="1"/>
        <end position="18"/>
    </location>
</feature>
<dbReference type="VEuPathDB" id="FungiDB:EYZ11_010014"/>
<dbReference type="GO" id="GO:0016042">
    <property type="term" value="P:lipid catabolic process"/>
    <property type="evidence" value="ECO:0007669"/>
    <property type="project" value="InterPro"/>
</dbReference>